<dbReference type="AlphaFoldDB" id="A0AAD6XGB2"/>
<gene>
    <name evidence="1" type="ORF">C8F04DRAFT_1356559</name>
</gene>
<feature type="non-terminal residue" evidence="1">
    <location>
        <position position="1"/>
    </location>
</feature>
<evidence type="ECO:0000313" key="2">
    <source>
        <dbReference type="Proteomes" id="UP001218188"/>
    </source>
</evidence>
<proteinExistence type="predicted"/>
<comment type="caution">
    <text evidence="1">The sequence shown here is derived from an EMBL/GenBank/DDBJ whole genome shotgun (WGS) entry which is preliminary data.</text>
</comment>
<reference evidence="1" key="1">
    <citation type="submission" date="2023-03" db="EMBL/GenBank/DDBJ databases">
        <title>Massive genome expansion in bonnet fungi (Mycena s.s.) driven by repeated elements and novel gene families across ecological guilds.</title>
        <authorList>
            <consortium name="Lawrence Berkeley National Laboratory"/>
            <person name="Harder C.B."/>
            <person name="Miyauchi S."/>
            <person name="Viragh M."/>
            <person name="Kuo A."/>
            <person name="Thoen E."/>
            <person name="Andreopoulos B."/>
            <person name="Lu D."/>
            <person name="Skrede I."/>
            <person name="Drula E."/>
            <person name="Henrissat B."/>
            <person name="Morin E."/>
            <person name="Kohler A."/>
            <person name="Barry K."/>
            <person name="LaButti K."/>
            <person name="Morin E."/>
            <person name="Salamov A."/>
            <person name="Lipzen A."/>
            <person name="Mereny Z."/>
            <person name="Hegedus B."/>
            <person name="Baldrian P."/>
            <person name="Stursova M."/>
            <person name="Weitz H."/>
            <person name="Taylor A."/>
            <person name="Grigoriev I.V."/>
            <person name="Nagy L.G."/>
            <person name="Martin F."/>
            <person name="Kauserud H."/>
        </authorList>
    </citation>
    <scope>NUCLEOTIDE SEQUENCE</scope>
    <source>
        <strain evidence="1">CBHHK200</strain>
    </source>
</reference>
<sequence length="326" mass="36418">VIGHCFARCSSLFIHSNHPASSTAFWTELRRIRLPLMTRFHLDLGSDSFPETPPSDSKETCFDRVVELSIERSLPFWDSNAARLLPATPNRYNHIRQLSLSGLSGEFAIQWTTFNTIIQSVPSLIFLSMMRVEFCGPIPSGYQLHLPLLIKLKLALSFRSGDDFVESLDAPNLAILSISADASIDDLDFFCWREEPLLSRIGTVELSLRFTPKDTHFVLSLRRLLGMMSAVSCLDLRPSTQFSPITATIVELLLYPGTEGDSAHSLCPKLNCVVIDGEVTPEMLADILVKSHIAKDVVVAQIDESSRVAREFFGHKGFIFSRCVDI</sequence>
<evidence type="ECO:0000313" key="1">
    <source>
        <dbReference type="EMBL" id="KAJ7044214.1"/>
    </source>
</evidence>
<name>A0AAD6XGB2_9AGAR</name>
<keyword evidence="2" id="KW-1185">Reference proteome</keyword>
<dbReference type="EMBL" id="JARJCM010000007">
    <property type="protein sequence ID" value="KAJ7044214.1"/>
    <property type="molecule type" value="Genomic_DNA"/>
</dbReference>
<accession>A0AAD6XGB2</accession>
<organism evidence="1 2">
    <name type="scientific">Mycena alexandri</name>
    <dbReference type="NCBI Taxonomy" id="1745969"/>
    <lineage>
        <taxon>Eukaryota</taxon>
        <taxon>Fungi</taxon>
        <taxon>Dikarya</taxon>
        <taxon>Basidiomycota</taxon>
        <taxon>Agaricomycotina</taxon>
        <taxon>Agaricomycetes</taxon>
        <taxon>Agaricomycetidae</taxon>
        <taxon>Agaricales</taxon>
        <taxon>Marasmiineae</taxon>
        <taxon>Mycenaceae</taxon>
        <taxon>Mycena</taxon>
    </lineage>
</organism>
<protein>
    <submittedName>
        <fullName evidence="1">Uncharacterized protein</fullName>
    </submittedName>
</protein>
<dbReference type="Proteomes" id="UP001218188">
    <property type="component" value="Unassembled WGS sequence"/>
</dbReference>